<protein>
    <submittedName>
        <fullName evidence="15">Extracellular calcium-sensing receptor-like</fullName>
    </submittedName>
</protein>
<keyword evidence="2" id="KW-1003">Cell membrane</keyword>
<dbReference type="PROSITE" id="PS50259">
    <property type="entry name" value="G_PROTEIN_RECEP_F3_4"/>
    <property type="match status" value="1"/>
</dbReference>
<dbReference type="InParanoid" id="A0A6P7Y7H3"/>
<organism evidence="14 15">
    <name type="scientific">Microcaecilia unicolor</name>
    <dbReference type="NCBI Taxonomy" id="1415580"/>
    <lineage>
        <taxon>Eukaryota</taxon>
        <taxon>Metazoa</taxon>
        <taxon>Chordata</taxon>
        <taxon>Craniata</taxon>
        <taxon>Vertebrata</taxon>
        <taxon>Euteleostomi</taxon>
        <taxon>Amphibia</taxon>
        <taxon>Gymnophiona</taxon>
        <taxon>Siphonopidae</taxon>
        <taxon>Microcaecilia</taxon>
    </lineage>
</organism>
<evidence type="ECO:0000256" key="6">
    <source>
        <dbReference type="ARBA" id="ARBA00023040"/>
    </source>
</evidence>
<feature type="chain" id="PRO_5027643136" evidence="12">
    <location>
        <begin position="19"/>
        <end position="825"/>
    </location>
</feature>
<keyword evidence="14" id="KW-1185">Reference proteome</keyword>
<feature type="signal peptide" evidence="12">
    <location>
        <begin position="1"/>
        <end position="18"/>
    </location>
</feature>
<feature type="transmembrane region" description="Helical" evidence="11">
    <location>
        <begin position="607"/>
        <end position="631"/>
    </location>
</feature>
<dbReference type="FunFam" id="2.10.50.30:FF:000004">
    <property type="entry name" value="Taste receptor type 1 member 3-like protein"/>
    <property type="match status" value="1"/>
</dbReference>
<dbReference type="SUPFAM" id="SSF53822">
    <property type="entry name" value="Periplasmic binding protein-like I"/>
    <property type="match status" value="1"/>
</dbReference>
<keyword evidence="3 11" id="KW-0812">Transmembrane</keyword>
<dbReference type="InterPro" id="IPR017978">
    <property type="entry name" value="GPCR_3_C"/>
</dbReference>
<dbReference type="Proteomes" id="UP000515156">
    <property type="component" value="Chromosome 5"/>
</dbReference>
<evidence type="ECO:0000256" key="4">
    <source>
        <dbReference type="ARBA" id="ARBA00022729"/>
    </source>
</evidence>
<dbReference type="PRINTS" id="PR00248">
    <property type="entry name" value="GPCRMGR"/>
</dbReference>
<reference evidence="15" key="1">
    <citation type="submission" date="2025-08" db="UniProtKB">
        <authorList>
            <consortium name="RefSeq"/>
        </authorList>
    </citation>
    <scope>IDENTIFICATION</scope>
</reference>
<comment type="subcellular location">
    <subcellularLocation>
        <location evidence="1">Cell membrane</location>
        <topology evidence="1">Multi-pass membrane protein</topology>
    </subcellularLocation>
</comment>
<dbReference type="GO" id="GO:0004930">
    <property type="term" value="F:G protein-coupled receptor activity"/>
    <property type="evidence" value="ECO:0007669"/>
    <property type="project" value="UniProtKB-KW"/>
</dbReference>
<keyword evidence="8" id="KW-0675">Receptor</keyword>
<dbReference type="GO" id="GO:0005886">
    <property type="term" value="C:plasma membrane"/>
    <property type="evidence" value="ECO:0007669"/>
    <property type="project" value="UniProtKB-SubCell"/>
</dbReference>
<name>A0A6P7Y7H3_9AMPH</name>
<feature type="domain" description="G-protein coupled receptors family 3 profile" evidence="13">
    <location>
        <begin position="536"/>
        <end position="797"/>
    </location>
</feature>
<keyword evidence="5 11" id="KW-1133">Transmembrane helix</keyword>
<feature type="transmembrane region" description="Helical" evidence="11">
    <location>
        <begin position="728"/>
        <end position="746"/>
    </location>
</feature>
<dbReference type="Gene3D" id="2.10.50.30">
    <property type="entry name" value="GPCR, family 3, nine cysteines domain"/>
    <property type="match status" value="1"/>
</dbReference>
<dbReference type="InterPro" id="IPR000337">
    <property type="entry name" value="GPCR_3"/>
</dbReference>
<dbReference type="InterPro" id="IPR000068">
    <property type="entry name" value="GPCR_3_Ca_sens_rcpt-rel"/>
</dbReference>
<keyword evidence="7 11" id="KW-0472">Membrane</keyword>
<keyword evidence="9" id="KW-0325">Glycoprotein</keyword>
<keyword evidence="6" id="KW-0297">G-protein coupled receptor</keyword>
<dbReference type="InterPro" id="IPR028082">
    <property type="entry name" value="Peripla_BP_I"/>
</dbReference>
<evidence type="ECO:0000313" key="15">
    <source>
        <dbReference type="RefSeq" id="XP_030060926.1"/>
    </source>
</evidence>
<evidence type="ECO:0000256" key="10">
    <source>
        <dbReference type="ARBA" id="ARBA00023224"/>
    </source>
</evidence>
<evidence type="ECO:0000256" key="1">
    <source>
        <dbReference type="ARBA" id="ARBA00004651"/>
    </source>
</evidence>
<evidence type="ECO:0000256" key="7">
    <source>
        <dbReference type="ARBA" id="ARBA00023136"/>
    </source>
</evidence>
<evidence type="ECO:0000256" key="2">
    <source>
        <dbReference type="ARBA" id="ARBA00022475"/>
    </source>
</evidence>
<proteinExistence type="predicted"/>
<feature type="transmembrane region" description="Helical" evidence="11">
    <location>
        <begin position="697"/>
        <end position="716"/>
    </location>
</feature>
<evidence type="ECO:0000256" key="5">
    <source>
        <dbReference type="ARBA" id="ARBA00022989"/>
    </source>
</evidence>
<sequence>MLTWIFLAALQLVPTYLASQECEQILQREGTFYLLGYFYICEPTKFELRDYVLAQAFRFAVGHSNVGRSITLGYKLVTFCEQPSGCTAKALEEIERNHTRGLQIIVTIFFSGAELPSSFKNIPQVNVNDQITIYGNLFKRNYEGALDSLMSLMKTFQWNLVGFIHSYRPELKDLIEEFVQADKREMCIDFKHSETFNGMPSVQKISTSKSNVTVVIDKFDNLWYMKKAMEKLELERFTGKQLIHCCIQTIFDLQGIVFNGFHGTLSMCKKSRPLPGFLEYLLDMSVQDLGNTTVKALFQKSCFSCSVKAGFVKPCKNLDTAVPVDTNAGSSASPKCPAGPTNICRSCLTSLAELDPNFMMYSFIKKLGLATEEMYRKQHPSLPRNGSHFNGDQFQEFIIANYSPLAPVNQEPFEACYWKVSEDEEIELLKVDIDLERATSESFNPPERTVRVQGGETITIPPSYCFRSCHPGEKAVLHRDLPQHCCYYCKPCKPGTYGNGTAFEKCWSCPQDEWSETGQEFCSKKNIVYLLWSDPISLILIALAVSGLMLTISVLALYVKHKGSPIVKAAGGPIFYCTMVSLLCSFVSVLLFFGAPTAWKCKIRMPAFGVSFAFCLASVLAKSIWGLCAFTSQVGKPTKLQTLLYQVILGAGPVLQCVICCGWLFFEPPGVQNFYPTNQTYLILKCFNETKTGFSFLFGYLCFLAFACLLTAIRGYSLPKYFSDSQGICFAMMTIFAVWLSVMPVLDSGCGTYIEPLFVMLILVSSFSCLVFLFAQRCYIILFRPNRNTTEWIKKSTYEYCQKVAENAELDLQFESSIATIHTST</sequence>
<evidence type="ECO:0000256" key="12">
    <source>
        <dbReference type="SAM" id="SignalP"/>
    </source>
</evidence>
<dbReference type="Pfam" id="PF00003">
    <property type="entry name" value="7tm_3"/>
    <property type="match status" value="1"/>
</dbReference>
<evidence type="ECO:0000256" key="9">
    <source>
        <dbReference type="ARBA" id="ARBA00023180"/>
    </source>
</evidence>
<dbReference type="KEGG" id="muo:115471368"/>
<dbReference type="GeneID" id="115471368"/>
<gene>
    <name evidence="15" type="primary">LOC115471368</name>
</gene>
<keyword evidence="10" id="KW-0807">Transducer</keyword>
<evidence type="ECO:0000259" key="13">
    <source>
        <dbReference type="PROSITE" id="PS50259"/>
    </source>
</evidence>
<dbReference type="InterPro" id="IPR038550">
    <property type="entry name" value="GPCR_3_9-Cys_sf"/>
</dbReference>
<feature type="transmembrane region" description="Helical" evidence="11">
    <location>
        <begin position="758"/>
        <end position="775"/>
    </location>
</feature>
<accession>A0A6P7Y7H3</accession>
<evidence type="ECO:0000256" key="11">
    <source>
        <dbReference type="SAM" id="Phobius"/>
    </source>
</evidence>
<feature type="transmembrane region" description="Helical" evidence="11">
    <location>
        <begin position="536"/>
        <end position="559"/>
    </location>
</feature>
<feature type="transmembrane region" description="Helical" evidence="11">
    <location>
        <begin position="643"/>
        <end position="666"/>
    </location>
</feature>
<dbReference type="RefSeq" id="XP_030060926.1">
    <property type="nucleotide sequence ID" value="XM_030205066.1"/>
</dbReference>
<evidence type="ECO:0000256" key="8">
    <source>
        <dbReference type="ARBA" id="ARBA00023170"/>
    </source>
</evidence>
<dbReference type="AlphaFoldDB" id="A0A6P7Y7H3"/>
<keyword evidence="4 12" id="KW-0732">Signal</keyword>
<dbReference type="Gene3D" id="3.40.50.2300">
    <property type="match status" value="2"/>
</dbReference>
<evidence type="ECO:0000313" key="14">
    <source>
        <dbReference type="Proteomes" id="UP000515156"/>
    </source>
</evidence>
<evidence type="ECO:0000256" key="3">
    <source>
        <dbReference type="ARBA" id="ARBA00022692"/>
    </source>
</evidence>
<dbReference type="PANTHER" id="PTHR24061:SF422">
    <property type="entry name" value="G-PROTEIN COUPLED RECEPTORS FAMILY 3 PROFILE DOMAIN-CONTAINING PROTEIN"/>
    <property type="match status" value="1"/>
</dbReference>
<dbReference type="OrthoDB" id="5984008at2759"/>
<dbReference type="PANTHER" id="PTHR24061">
    <property type="entry name" value="CALCIUM-SENSING RECEPTOR-RELATED"/>
    <property type="match status" value="1"/>
</dbReference>
<feature type="transmembrane region" description="Helical" evidence="11">
    <location>
        <begin position="571"/>
        <end position="595"/>
    </location>
</feature>